<keyword evidence="3" id="KW-0255">Endonuclease</keyword>
<feature type="transmembrane region" description="Helical" evidence="1">
    <location>
        <begin position="27"/>
        <end position="45"/>
    </location>
</feature>
<evidence type="ECO:0000313" key="4">
    <source>
        <dbReference type="Proteomes" id="UP000078551"/>
    </source>
</evidence>
<keyword evidence="1" id="KW-0472">Membrane</keyword>
<organism evidence="3 4">
    <name type="scientific">Rhizobium phaseoli</name>
    <dbReference type="NCBI Taxonomy" id="396"/>
    <lineage>
        <taxon>Bacteria</taxon>
        <taxon>Pseudomonadati</taxon>
        <taxon>Pseudomonadota</taxon>
        <taxon>Alphaproteobacteria</taxon>
        <taxon>Hyphomicrobiales</taxon>
        <taxon>Rhizobiaceae</taxon>
        <taxon>Rhizobium/Agrobacterium group</taxon>
        <taxon>Rhizobium</taxon>
    </lineage>
</organism>
<reference evidence="3 4" key="1">
    <citation type="submission" date="2015-11" db="EMBL/GenBank/DDBJ databases">
        <title>The limits of bacterial species coexistence and the symbiotic plasmid transference in sympatric Rhizobium populations.</title>
        <authorList>
            <person name="Perez-Carrascal O.M."/>
            <person name="VanInsberghe D."/>
            <person name="Juarez S."/>
            <person name="Polz M.F."/>
            <person name="Vinuesa P."/>
            <person name="Gonzalez V."/>
        </authorList>
    </citation>
    <scope>NUCLEOTIDE SEQUENCE [LARGE SCALE GENOMIC DNA]</scope>
    <source>
        <strain evidence="3 4">N771</strain>
    </source>
</reference>
<dbReference type="Proteomes" id="UP000078551">
    <property type="component" value="Chromosome"/>
</dbReference>
<keyword evidence="4" id="KW-1185">Reference proteome</keyword>
<feature type="transmembrane region" description="Helical" evidence="1">
    <location>
        <begin position="51"/>
        <end position="75"/>
    </location>
</feature>
<name>A0ABM6CDC0_9HYPH</name>
<keyword evidence="1" id="KW-1133">Transmembrane helix</keyword>
<sequence>MLHCNIADCMLCPPRLRQAESGSMRDIIYWILCAFLTLAVAIVSLRYVTNFWLLSFVYSFQIHLGVIFVAAGLVILAVKRQIYGLVLLLASLFLTAHGFVMLREFAQDEQRTGAAPLFRLMSFNIAIDNWKYSTALADMVISSNADVVNLLEAKPLTFHLQRLFQAYPYHIGCDNGKDSCDTLVLSKRPFVMRQVATIGSLRKDRLVVSSVDFGGQAINIVSAHLSKPYYDDYQMGELDDLGKALGSISGPLVLSGDFNSSAIAPSIQGLLRDQKLKTLAPEPATWPIAAGAFGIAIDHIFARAPLRLISLKRLDDNLGSNHSGLIAEFALDEETSPAR</sequence>
<keyword evidence="3" id="KW-0540">Nuclease</keyword>
<dbReference type="InterPro" id="IPR005135">
    <property type="entry name" value="Endo/exonuclease/phosphatase"/>
</dbReference>
<protein>
    <submittedName>
        <fullName evidence="3">Endonuclease/exonuclease/phosphatase family protein</fullName>
    </submittedName>
</protein>
<evidence type="ECO:0000259" key="2">
    <source>
        <dbReference type="Pfam" id="PF03372"/>
    </source>
</evidence>
<feature type="transmembrane region" description="Helical" evidence="1">
    <location>
        <begin position="82"/>
        <end position="102"/>
    </location>
</feature>
<feature type="domain" description="Endonuclease/exonuclease/phosphatase" evidence="2">
    <location>
        <begin position="121"/>
        <end position="322"/>
    </location>
</feature>
<dbReference type="GO" id="GO:0004519">
    <property type="term" value="F:endonuclease activity"/>
    <property type="evidence" value="ECO:0007669"/>
    <property type="project" value="UniProtKB-KW"/>
</dbReference>
<dbReference type="EMBL" id="CP013568">
    <property type="protein sequence ID" value="ANL86125.1"/>
    <property type="molecule type" value="Genomic_DNA"/>
</dbReference>
<dbReference type="InterPro" id="IPR036691">
    <property type="entry name" value="Endo/exonu/phosph_ase_sf"/>
</dbReference>
<keyword evidence="3" id="KW-0378">Hydrolase</keyword>
<keyword evidence="1" id="KW-0812">Transmembrane</keyword>
<gene>
    <name evidence="3" type="ORF">AMC81_CH03381</name>
</gene>
<proteinExistence type="predicted"/>
<dbReference type="SUPFAM" id="SSF56219">
    <property type="entry name" value="DNase I-like"/>
    <property type="match status" value="1"/>
</dbReference>
<evidence type="ECO:0000256" key="1">
    <source>
        <dbReference type="SAM" id="Phobius"/>
    </source>
</evidence>
<dbReference type="Pfam" id="PF03372">
    <property type="entry name" value="Exo_endo_phos"/>
    <property type="match status" value="1"/>
</dbReference>
<evidence type="ECO:0000313" key="3">
    <source>
        <dbReference type="EMBL" id="ANL86125.1"/>
    </source>
</evidence>
<dbReference type="Gene3D" id="3.60.10.10">
    <property type="entry name" value="Endonuclease/exonuclease/phosphatase"/>
    <property type="match status" value="1"/>
</dbReference>
<accession>A0ABM6CDC0</accession>